<feature type="region of interest" description="Disordered" evidence="1">
    <location>
        <begin position="362"/>
        <end position="383"/>
    </location>
</feature>
<evidence type="ECO:0000313" key="3">
    <source>
        <dbReference type="EMBL" id="CEM13310.1"/>
    </source>
</evidence>
<dbReference type="PANTHER" id="PTHR15955">
    <property type="entry name" value="RWD DOMAIN CONTAINING PROTEIN 2"/>
    <property type="match status" value="1"/>
</dbReference>
<dbReference type="PROSITE" id="PS50908">
    <property type="entry name" value="RWD"/>
    <property type="match status" value="1"/>
</dbReference>
<dbReference type="InterPro" id="IPR017359">
    <property type="entry name" value="Phi-like"/>
</dbReference>
<dbReference type="Pfam" id="PF06544">
    <property type="entry name" value="Prp3_C"/>
    <property type="match status" value="1"/>
</dbReference>
<feature type="compositionally biased region" description="Basic and acidic residues" evidence="1">
    <location>
        <begin position="1"/>
        <end position="11"/>
    </location>
</feature>
<reference evidence="3" key="1">
    <citation type="submission" date="2014-11" db="EMBL/GenBank/DDBJ databases">
        <authorList>
            <person name="Otto D Thomas"/>
            <person name="Naeem Raeece"/>
        </authorList>
    </citation>
    <scope>NUCLEOTIDE SEQUENCE</scope>
</reference>
<sequence>MYQWRAKEKETALSPPDQAAGQGPEESGSAPSRSEVCDALTRQLEELEAVQAMYSLDGIIEFDEQARNAASAFCKCPETATLPPLLSLLVTLARKGDGGLQAGRVSMSVSLPLLYPQCDAPKFCVVSGELPPSRCERIAASARTAAEEVPGQECLFQVVEAARESCREQIAEDKREELEFLETFQRLQGIQTEDAISGGESEEEDGDGASSSSGPRVVMGTFPVEFRRAGPPVLGRRLLYSHHIRAESKKRAILEWAAELGLGGYSKVGYPGVIVVEGDEQCVQEYVSRLQRLRWKHFVVRGEQITEGREGGDLDSMRALPRRMSQLGPEEMSQLASLCRQAGLEDLFLTSMKIYRGSQAPTAATGVAGGEGGGGRSSRRTSGVTQSFVLRTGTLAGAGRQAADAGRKTTALRVADLPNEASQVLDANPSIVETLRDQTLYAIDDKSLIFVFADDGSATLVRDVLDRHIKGESAALVVFLRHVG</sequence>
<organism evidence="3">
    <name type="scientific">Chromera velia CCMP2878</name>
    <dbReference type="NCBI Taxonomy" id="1169474"/>
    <lineage>
        <taxon>Eukaryota</taxon>
        <taxon>Sar</taxon>
        <taxon>Alveolata</taxon>
        <taxon>Colpodellida</taxon>
        <taxon>Chromeraceae</taxon>
        <taxon>Chromera</taxon>
    </lineage>
</organism>
<feature type="region of interest" description="Disordered" evidence="1">
    <location>
        <begin position="1"/>
        <end position="35"/>
    </location>
</feature>
<dbReference type="Gene3D" id="3.10.110.10">
    <property type="entry name" value="Ubiquitin Conjugating Enzyme"/>
    <property type="match status" value="1"/>
</dbReference>
<feature type="domain" description="RWD" evidence="2">
    <location>
        <begin position="45"/>
        <end position="169"/>
    </location>
</feature>
<proteinExistence type="predicted"/>
<evidence type="ECO:0000259" key="2">
    <source>
        <dbReference type="PROSITE" id="PS50908"/>
    </source>
</evidence>
<dbReference type="Pfam" id="PF05773">
    <property type="entry name" value="RWD"/>
    <property type="match status" value="1"/>
</dbReference>
<evidence type="ECO:0000256" key="1">
    <source>
        <dbReference type="SAM" id="MobiDB-lite"/>
    </source>
</evidence>
<name>A0A0G4FJI8_9ALVE</name>
<dbReference type="VEuPathDB" id="CryptoDB:Cvel_17183"/>
<dbReference type="InterPro" id="IPR006575">
    <property type="entry name" value="RWD_dom"/>
</dbReference>
<dbReference type="SUPFAM" id="SSF54495">
    <property type="entry name" value="UBC-like"/>
    <property type="match status" value="1"/>
</dbReference>
<dbReference type="InterPro" id="IPR059181">
    <property type="entry name" value="RWDD2A-B_C"/>
</dbReference>
<dbReference type="SMART" id="SM00591">
    <property type="entry name" value="RWD"/>
    <property type="match status" value="1"/>
</dbReference>
<dbReference type="AlphaFoldDB" id="A0A0G4FJI8"/>
<dbReference type="InterPro" id="IPR010541">
    <property type="entry name" value="Prp3_C"/>
</dbReference>
<gene>
    <name evidence="3" type="ORF">Cvel_17183</name>
</gene>
<dbReference type="EMBL" id="CDMZ01000393">
    <property type="protein sequence ID" value="CEM13310.1"/>
    <property type="molecule type" value="Genomic_DNA"/>
</dbReference>
<dbReference type="InterPro" id="IPR016135">
    <property type="entry name" value="UBQ-conjugating_enzyme/RWD"/>
</dbReference>
<accession>A0A0G4FJI8</accession>
<dbReference type="CDD" id="cd24163">
    <property type="entry name" value="RWDD2_C"/>
    <property type="match status" value="1"/>
</dbReference>
<feature type="region of interest" description="Disordered" evidence="1">
    <location>
        <begin position="192"/>
        <end position="217"/>
    </location>
</feature>
<feature type="compositionally biased region" description="Gly residues" evidence="1">
    <location>
        <begin position="367"/>
        <end position="376"/>
    </location>
</feature>
<protein>
    <recommendedName>
        <fullName evidence="2">RWD domain-containing protein</fullName>
    </recommendedName>
</protein>
<dbReference type="PANTHER" id="PTHR15955:SF8">
    <property type="entry name" value="RWD DOMAIN-CONTAINING PROTEIN 2B-RELATED"/>
    <property type="match status" value="1"/>
</dbReference>